<reference evidence="13 14" key="1">
    <citation type="submission" date="2019-03" db="EMBL/GenBank/DDBJ databases">
        <title>Genomic Encyclopedia of Archaeal and Bacterial Type Strains, Phase II (KMG-II): from individual species to whole genera.</title>
        <authorList>
            <person name="Goeker M."/>
        </authorList>
    </citation>
    <scope>NUCLEOTIDE SEQUENCE [LARGE SCALE GENOMIC DNA]</scope>
    <source>
        <strain evidence="13 14">DSM 15388</strain>
    </source>
</reference>
<dbReference type="PANTHER" id="PTHR43141:SF5">
    <property type="entry name" value="CYTOCHROME BD-I UBIQUINOL OXIDASE SUBUNIT 2"/>
    <property type="match status" value="1"/>
</dbReference>
<gene>
    <name evidence="13" type="ORF">BCF53_108172</name>
</gene>
<name>A0A4R3I4I4_9GAMM</name>
<keyword evidence="14" id="KW-1185">Reference proteome</keyword>
<dbReference type="EMBL" id="SLZR01000008">
    <property type="protein sequence ID" value="TCS40805.1"/>
    <property type="molecule type" value="Genomic_DNA"/>
</dbReference>
<dbReference type="GO" id="GO:0009055">
    <property type="term" value="F:electron transfer activity"/>
    <property type="evidence" value="ECO:0007669"/>
    <property type="project" value="TreeGrafter"/>
</dbReference>
<dbReference type="OrthoDB" id="9776710at2"/>
<evidence type="ECO:0000256" key="8">
    <source>
        <dbReference type="ARBA" id="ARBA00022982"/>
    </source>
</evidence>
<evidence type="ECO:0000256" key="11">
    <source>
        <dbReference type="ARBA" id="ARBA00023136"/>
    </source>
</evidence>
<feature type="transmembrane region" description="Helical" evidence="12">
    <location>
        <begin position="118"/>
        <end position="141"/>
    </location>
</feature>
<comment type="similarity">
    <text evidence="2">Belongs to the cytochrome ubiquinol oxidase subunit 2 family.</text>
</comment>
<dbReference type="Pfam" id="PF02322">
    <property type="entry name" value="Cyt_bd_oxida_II"/>
    <property type="match status" value="1"/>
</dbReference>
<feature type="transmembrane region" description="Helical" evidence="12">
    <location>
        <begin position="261"/>
        <end position="283"/>
    </location>
</feature>
<feature type="transmembrane region" description="Helical" evidence="12">
    <location>
        <begin position="161"/>
        <end position="182"/>
    </location>
</feature>
<dbReference type="GO" id="GO:0016682">
    <property type="term" value="F:oxidoreductase activity, acting on diphenols and related substances as donors, oxygen as acceptor"/>
    <property type="evidence" value="ECO:0007669"/>
    <property type="project" value="TreeGrafter"/>
</dbReference>
<protein>
    <submittedName>
        <fullName evidence="13">Cytochrome d ubiquinol oxidase subunit II</fullName>
    </submittedName>
</protein>
<dbReference type="GO" id="GO:0019646">
    <property type="term" value="P:aerobic electron transport chain"/>
    <property type="evidence" value="ECO:0007669"/>
    <property type="project" value="TreeGrafter"/>
</dbReference>
<evidence type="ECO:0000256" key="1">
    <source>
        <dbReference type="ARBA" id="ARBA00004651"/>
    </source>
</evidence>
<dbReference type="InterPro" id="IPR003317">
    <property type="entry name" value="Cyt-d_oxidase_su2"/>
</dbReference>
<evidence type="ECO:0000313" key="13">
    <source>
        <dbReference type="EMBL" id="TCS40805.1"/>
    </source>
</evidence>
<evidence type="ECO:0000256" key="9">
    <source>
        <dbReference type="ARBA" id="ARBA00022989"/>
    </source>
</evidence>
<keyword evidence="10" id="KW-0408">Iron</keyword>
<keyword evidence="3" id="KW-0813">Transport</keyword>
<keyword evidence="7" id="KW-0479">Metal-binding</keyword>
<dbReference type="GO" id="GO:0070069">
    <property type="term" value="C:cytochrome complex"/>
    <property type="evidence" value="ECO:0007669"/>
    <property type="project" value="TreeGrafter"/>
</dbReference>
<evidence type="ECO:0000256" key="7">
    <source>
        <dbReference type="ARBA" id="ARBA00022723"/>
    </source>
</evidence>
<evidence type="ECO:0000256" key="5">
    <source>
        <dbReference type="ARBA" id="ARBA00022617"/>
    </source>
</evidence>
<comment type="subcellular location">
    <subcellularLocation>
        <location evidence="1">Cell membrane</location>
        <topology evidence="1">Multi-pass membrane protein</topology>
    </subcellularLocation>
</comment>
<keyword evidence="6 12" id="KW-0812">Transmembrane</keyword>
<dbReference type="PIRSF" id="PIRSF000267">
    <property type="entry name" value="Cyt_oxidse_sub2"/>
    <property type="match status" value="1"/>
</dbReference>
<feature type="transmembrane region" description="Helical" evidence="12">
    <location>
        <begin position="290"/>
        <end position="315"/>
    </location>
</feature>
<keyword evidence="9 12" id="KW-1133">Transmembrane helix</keyword>
<proteinExistence type="inferred from homology"/>
<keyword evidence="11 12" id="KW-0472">Membrane</keyword>
<dbReference type="Proteomes" id="UP000295793">
    <property type="component" value="Unassembled WGS sequence"/>
</dbReference>
<dbReference type="GO" id="GO:0046872">
    <property type="term" value="F:metal ion binding"/>
    <property type="evidence" value="ECO:0007669"/>
    <property type="project" value="UniProtKB-KW"/>
</dbReference>
<evidence type="ECO:0000256" key="6">
    <source>
        <dbReference type="ARBA" id="ARBA00022692"/>
    </source>
</evidence>
<organism evidence="13 14">
    <name type="scientific">Reinekea marinisedimentorum</name>
    <dbReference type="NCBI Taxonomy" id="230495"/>
    <lineage>
        <taxon>Bacteria</taxon>
        <taxon>Pseudomonadati</taxon>
        <taxon>Pseudomonadota</taxon>
        <taxon>Gammaproteobacteria</taxon>
        <taxon>Oceanospirillales</taxon>
        <taxon>Saccharospirillaceae</taxon>
        <taxon>Reinekea</taxon>
    </lineage>
</organism>
<evidence type="ECO:0000256" key="2">
    <source>
        <dbReference type="ARBA" id="ARBA00007543"/>
    </source>
</evidence>
<dbReference type="PANTHER" id="PTHR43141">
    <property type="entry name" value="CYTOCHROME BD2 SUBUNIT II"/>
    <property type="match status" value="1"/>
</dbReference>
<evidence type="ECO:0000256" key="3">
    <source>
        <dbReference type="ARBA" id="ARBA00022448"/>
    </source>
</evidence>
<accession>A0A4R3I4I4</accession>
<evidence type="ECO:0000256" key="10">
    <source>
        <dbReference type="ARBA" id="ARBA00023004"/>
    </source>
</evidence>
<feature type="transmembrane region" description="Helical" evidence="12">
    <location>
        <begin position="335"/>
        <end position="360"/>
    </location>
</feature>
<dbReference type="GO" id="GO:0005886">
    <property type="term" value="C:plasma membrane"/>
    <property type="evidence" value="ECO:0007669"/>
    <property type="project" value="UniProtKB-SubCell"/>
</dbReference>
<feature type="transmembrane region" description="Helical" evidence="12">
    <location>
        <begin position="203"/>
        <end position="224"/>
    </location>
</feature>
<keyword evidence="5" id="KW-0349">Heme</keyword>
<evidence type="ECO:0000256" key="4">
    <source>
        <dbReference type="ARBA" id="ARBA00022475"/>
    </source>
</evidence>
<feature type="transmembrane region" description="Helical" evidence="12">
    <location>
        <begin position="86"/>
        <end position="106"/>
    </location>
</feature>
<evidence type="ECO:0000256" key="12">
    <source>
        <dbReference type="SAM" id="Phobius"/>
    </source>
</evidence>
<sequence length="380" mass="41653">MLDYEILRLIWWVLIGVLLIAFAIADGFDLGVGALLTLVGKNDKERRIMINTVGPHWDGNQVWFITAGGAIFAAFPLIYATAFSGFYMALGLVLIALWMRPLGFDYRSKLSDPRWRTAWDWAIFASGFVPCLVFGVAFGNLLLGVPYTFDDYIKATYTGGFFALLNPFAILTGLVSVAMLLLHASVWLQLKTDDIIRKRATDLAFILGLATFVLFGLAGIWVSFGIDGYSIISTVVGDAPSNPLLKEVATTNKGWLANYAMYPWMIIAPVIGLAAPVAAALLGKVGRSGWAFVMTSLTIAGIILTAGFAMFPFLMPNSLNPSFSLTIWDASSSQLTLNIMFYVAAIFVPTILGYTSWSFWVMRGRITHKDVEDGSSHAIY</sequence>
<evidence type="ECO:0000313" key="14">
    <source>
        <dbReference type="Proteomes" id="UP000295793"/>
    </source>
</evidence>
<comment type="caution">
    <text evidence="13">The sequence shown here is derived from an EMBL/GenBank/DDBJ whole genome shotgun (WGS) entry which is preliminary data.</text>
</comment>
<dbReference type="AlphaFoldDB" id="A0A4R3I4I4"/>
<feature type="transmembrane region" description="Helical" evidence="12">
    <location>
        <begin position="12"/>
        <end position="40"/>
    </location>
</feature>
<dbReference type="NCBIfam" id="TIGR00203">
    <property type="entry name" value="cydB"/>
    <property type="match status" value="1"/>
</dbReference>
<keyword evidence="4" id="KW-1003">Cell membrane</keyword>
<keyword evidence="8" id="KW-0249">Electron transport</keyword>
<dbReference type="RefSeq" id="WP_132701772.1">
    <property type="nucleotide sequence ID" value="NZ_SLZR01000008.1"/>
</dbReference>
<feature type="transmembrane region" description="Helical" evidence="12">
    <location>
        <begin position="61"/>
        <end position="80"/>
    </location>
</feature>